<dbReference type="GeneID" id="54303619"/>
<dbReference type="PANTHER" id="PTHR14303:SF0">
    <property type="entry name" value="DNA POLYMERASE DELTA SUBUNIT 4"/>
    <property type="match status" value="1"/>
</dbReference>
<organism evidence="2 3">
    <name type="scientific">Aplosporella prunicola CBS 121167</name>
    <dbReference type="NCBI Taxonomy" id="1176127"/>
    <lineage>
        <taxon>Eukaryota</taxon>
        <taxon>Fungi</taxon>
        <taxon>Dikarya</taxon>
        <taxon>Ascomycota</taxon>
        <taxon>Pezizomycotina</taxon>
        <taxon>Dothideomycetes</taxon>
        <taxon>Dothideomycetes incertae sedis</taxon>
        <taxon>Botryosphaeriales</taxon>
        <taxon>Aplosporellaceae</taxon>
        <taxon>Aplosporella</taxon>
    </lineage>
</organism>
<dbReference type="OrthoDB" id="337486at2759"/>
<dbReference type="Proteomes" id="UP000799438">
    <property type="component" value="Unassembled WGS sequence"/>
</dbReference>
<feature type="compositionally biased region" description="Basic and acidic residues" evidence="1">
    <location>
        <begin position="83"/>
        <end position="95"/>
    </location>
</feature>
<evidence type="ECO:0008006" key="4">
    <source>
        <dbReference type="Google" id="ProtNLM"/>
    </source>
</evidence>
<dbReference type="EMBL" id="ML995481">
    <property type="protein sequence ID" value="KAF2143743.1"/>
    <property type="molecule type" value="Genomic_DNA"/>
</dbReference>
<dbReference type="GO" id="GO:0043625">
    <property type="term" value="C:delta DNA polymerase complex"/>
    <property type="evidence" value="ECO:0007669"/>
    <property type="project" value="TreeGrafter"/>
</dbReference>
<dbReference type="Pfam" id="PF04081">
    <property type="entry name" value="DNA_pol_delta_4"/>
    <property type="match status" value="1"/>
</dbReference>
<evidence type="ECO:0000256" key="1">
    <source>
        <dbReference type="SAM" id="MobiDB-lite"/>
    </source>
</evidence>
<dbReference type="PANTHER" id="PTHR14303">
    <property type="entry name" value="DNA POLYMERASE DELTA SUBUNIT 4"/>
    <property type="match status" value="1"/>
</dbReference>
<sequence>MPPKRPAPGSQAGKSQQSTLAFHGAANKVTKPRSTPAGKGNKSKQDPILSEPVTQTNLKVEADPELSEPTTSELAITQQAQKEAAKEPTKEEQEASRVTIAQIKKYWKAKEALRKAPRVHQEDLTLQEKVLREFDTSGQYGPCIGIAREKRWYRAHKFKKHPPIEVLAVILREKKNKPGVQRAYMDELMSSRFIET</sequence>
<dbReference type="GO" id="GO:0003887">
    <property type="term" value="F:DNA-directed DNA polymerase activity"/>
    <property type="evidence" value="ECO:0007669"/>
    <property type="project" value="TreeGrafter"/>
</dbReference>
<dbReference type="RefSeq" id="XP_033399455.1">
    <property type="nucleotide sequence ID" value="XM_033546113.1"/>
</dbReference>
<dbReference type="InterPro" id="IPR007218">
    <property type="entry name" value="DNA_pol_delta_4"/>
</dbReference>
<evidence type="ECO:0000313" key="3">
    <source>
        <dbReference type="Proteomes" id="UP000799438"/>
    </source>
</evidence>
<reference evidence="2" key="1">
    <citation type="journal article" date="2020" name="Stud. Mycol.">
        <title>101 Dothideomycetes genomes: a test case for predicting lifestyles and emergence of pathogens.</title>
        <authorList>
            <person name="Haridas S."/>
            <person name="Albert R."/>
            <person name="Binder M."/>
            <person name="Bloem J."/>
            <person name="Labutti K."/>
            <person name="Salamov A."/>
            <person name="Andreopoulos B."/>
            <person name="Baker S."/>
            <person name="Barry K."/>
            <person name="Bills G."/>
            <person name="Bluhm B."/>
            <person name="Cannon C."/>
            <person name="Castanera R."/>
            <person name="Culley D."/>
            <person name="Daum C."/>
            <person name="Ezra D."/>
            <person name="Gonzalez J."/>
            <person name="Henrissat B."/>
            <person name="Kuo A."/>
            <person name="Liang C."/>
            <person name="Lipzen A."/>
            <person name="Lutzoni F."/>
            <person name="Magnuson J."/>
            <person name="Mondo S."/>
            <person name="Nolan M."/>
            <person name="Ohm R."/>
            <person name="Pangilinan J."/>
            <person name="Park H.-J."/>
            <person name="Ramirez L."/>
            <person name="Alfaro M."/>
            <person name="Sun H."/>
            <person name="Tritt A."/>
            <person name="Yoshinaga Y."/>
            <person name="Zwiers L.-H."/>
            <person name="Turgeon B."/>
            <person name="Goodwin S."/>
            <person name="Spatafora J."/>
            <person name="Crous P."/>
            <person name="Grigoriev I."/>
        </authorList>
    </citation>
    <scope>NUCLEOTIDE SEQUENCE</scope>
    <source>
        <strain evidence="2">CBS 121167</strain>
    </source>
</reference>
<dbReference type="GO" id="GO:0000731">
    <property type="term" value="P:DNA synthesis involved in DNA repair"/>
    <property type="evidence" value="ECO:0007669"/>
    <property type="project" value="InterPro"/>
</dbReference>
<keyword evidence="3" id="KW-1185">Reference proteome</keyword>
<dbReference type="GO" id="GO:0006261">
    <property type="term" value="P:DNA-templated DNA replication"/>
    <property type="evidence" value="ECO:0007669"/>
    <property type="project" value="TreeGrafter"/>
</dbReference>
<feature type="compositionally biased region" description="Polar residues" evidence="1">
    <location>
        <begin position="68"/>
        <end position="81"/>
    </location>
</feature>
<dbReference type="AlphaFoldDB" id="A0A6A6BK28"/>
<proteinExistence type="predicted"/>
<evidence type="ECO:0000313" key="2">
    <source>
        <dbReference type="EMBL" id="KAF2143743.1"/>
    </source>
</evidence>
<name>A0A6A6BK28_9PEZI</name>
<protein>
    <recommendedName>
        <fullName evidence="4">DNA polymerase delta subunit 4</fullName>
    </recommendedName>
</protein>
<accession>A0A6A6BK28</accession>
<gene>
    <name evidence="2" type="ORF">K452DRAFT_357368</name>
</gene>
<feature type="region of interest" description="Disordered" evidence="1">
    <location>
        <begin position="1"/>
        <end position="97"/>
    </location>
</feature>